<dbReference type="eggNOG" id="COG1252">
    <property type="taxonomic scope" value="Bacteria"/>
</dbReference>
<dbReference type="OrthoDB" id="9781621at2"/>
<keyword evidence="3" id="KW-0285">Flavoprotein</keyword>
<dbReference type="InterPro" id="IPR036188">
    <property type="entry name" value="FAD/NAD-bd_sf"/>
</dbReference>
<sequence length="647" mass="72311">MTKTNIVVVGAGYAGVAATKFMAKKFKKDPNVAITLIDRHSYHTMMTELHEVAGGRVEPDAIQYDLQRLFARKKNVQLVTDTVTAIDKEKKVVKTKLGNYPFDYVVLGMGGEPNDFGTPGVKENGFTLWSFENAVKIREHIEKTVAKAAIEPDAAVRKAMLTFVVCGSGFTGIEMIGELIDWKDRLAKDYKLDSSEFSLKVVEAMPTILNMLDRNDAAKAERYLKKKNVDLVLNAPIVEVAKDHIQLKDGSVIPTHTLIWTAGVKATSDAADFGLEAARGNRLIANEYMEAKGYEDKNIYVIGDLVYYEEFPNTPTPQIVQAAEQTGHTAAANIVASVKGSEKHKFKGNYQGFMVSVGSKWGVANLFDKIHLSGFLAIIMKHVVNLKYFFDIRSGYYMFQYLMHEFFHIKDDRNVTRGHSSRYGNVLWSVPLRVFYGLVWFIEAFKKIVGDGQWLKPGTWFGEGSWFTGNSVFPWTWDYQSVADVASGASQATEATSGASGAGATATAETATQVAHFGLSYAYGEQPMAVIEKSPDWFMSIMKFIMPNMEVAMFFQKMMVFVEIGIALALMAGLFTWLFSATTIVLVLTFCMSGMFYWTNIWFLPVAFALMNGSGRAVGLDRWVIPWLQNTLGRWWYGKPKSMYGQK</sequence>
<feature type="transmembrane region" description="Helical" evidence="8">
    <location>
        <begin position="558"/>
        <end position="578"/>
    </location>
</feature>
<accession>S0NX15</accession>
<evidence type="ECO:0000256" key="1">
    <source>
        <dbReference type="ARBA" id="ARBA00005272"/>
    </source>
</evidence>
<evidence type="ECO:0000313" key="11">
    <source>
        <dbReference type="Proteomes" id="UP000015961"/>
    </source>
</evidence>
<dbReference type="RefSeq" id="WP_016186137.1">
    <property type="nucleotide sequence ID" value="NZ_ASWO01000003.1"/>
</dbReference>
<dbReference type="STRING" id="1140003.OMY_01700"/>
<dbReference type="InterPro" id="IPR045024">
    <property type="entry name" value="NDH-2"/>
</dbReference>
<dbReference type="Proteomes" id="UP000015961">
    <property type="component" value="Unassembled WGS sequence"/>
</dbReference>
<name>S0NX15_9ENTE</name>
<dbReference type="PANTHER" id="PTHR43706">
    <property type="entry name" value="NADH DEHYDROGENASE"/>
    <property type="match status" value="1"/>
</dbReference>
<keyword evidence="8" id="KW-0472">Membrane</keyword>
<comment type="caution">
    <text evidence="10">The sequence shown here is derived from an EMBL/GenBank/DDBJ whole genome shotgun (WGS) entry which is preliminary data.</text>
</comment>
<evidence type="ECO:0000259" key="9">
    <source>
        <dbReference type="Pfam" id="PF07992"/>
    </source>
</evidence>
<keyword evidence="8" id="KW-0812">Transmembrane</keyword>
<dbReference type="InterPro" id="IPR023753">
    <property type="entry name" value="FAD/NAD-binding_dom"/>
</dbReference>
<evidence type="ECO:0000256" key="5">
    <source>
        <dbReference type="ARBA" id="ARBA00023002"/>
    </source>
</evidence>
<evidence type="ECO:0000256" key="6">
    <source>
        <dbReference type="ARBA" id="ARBA00023027"/>
    </source>
</evidence>
<feature type="domain" description="FAD/NAD(P)-binding" evidence="9">
    <location>
        <begin position="5"/>
        <end position="327"/>
    </location>
</feature>
<proteinExistence type="inferred from homology"/>
<keyword evidence="8" id="KW-1133">Transmembrane helix</keyword>
<evidence type="ECO:0000256" key="8">
    <source>
        <dbReference type="SAM" id="Phobius"/>
    </source>
</evidence>
<dbReference type="EMBL" id="ASWO01000003">
    <property type="protein sequence ID" value="EOT86137.1"/>
    <property type="molecule type" value="Genomic_DNA"/>
</dbReference>
<dbReference type="GO" id="GO:0050136">
    <property type="term" value="F:NADH dehydrogenase (quinone) (non-electrogenic) activity"/>
    <property type="evidence" value="ECO:0007669"/>
    <property type="project" value="UniProtKB-EC"/>
</dbReference>
<keyword evidence="4" id="KW-0274">FAD</keyword>
<dbReference type="PANTHER" id="PTHR43706:SF47">
    <property type="entry name" value="EXTERNAL NADH-UBIQUINONE OXIDOREDUCTASE 1, MITOCHONDRIAL-RELATED"/>
    <property type="match status" value="1"/>
</dbReference>
<evidence type="ECO:0000256" key="4">
    <source>
        <dbReference type="ARBA" id="ARBA00022827"/>
    </source>
</evidence>
<dbReference type="Pfam" id="PF07992">
    <property type="entry name" value="Pyr_redox_2"/>
    <property type="match status" value="1"/>
</dbReference>
<dbReference type="PRINTS" id="PR00411">
    <property type="entry name" value="PNDRDTASEI"/>
</dbReference>
<organism evidence="10 11">
    <name type="scientific">Enterococcus sulfureus ATCC 49903</name>
    <dbReference type="NCBI Taxonomy" id="1140003"/>
    <lineage>
        <taxon>Bacteria</taxon>
        <taxon>Bacillati</taxon>
        <taxon>Bacillota</taxon>
        <taxon>Bacilli</taxon>
        <taxon>Lactobacillales</taxon>
        <taxon>Enterococcaceae</taxon>
        <taxon>Enterococcus</taxon>
    </lineage>
</organism>
<dbReference type="SUPFAM" id="SSF51905">
    <property type="entry name" value="FAD/NAD(P)-binding domain"/>
    <property type="match status" value="2"/>
</dbReference>
<reference evidence="10 11" key="1">
    <citation type="submission" date="2013-03" db="EMBL/GenBank/DDBJ databases">
        <title>The Genome Sequence of Enterococcus sulfureus ATCC_49903 (PacBio/Illumina hybrid assembly).</title>
        <authorList>
            <consortium name="The Broad Institute Genomics Platform"/>
            <consortium name="The Broad Institute Genome Sequencing Center for Infectious Disease"/>
            <person name="Earl A."/>
            <person name="Russ C."/>
            <person name="Gilmore M."/>
            <person name="Surin D."/>
            <person name="Walker B."/>
            <person name="Young S."/>
            <person name="Zeng Q."/>
            <person name="Gargeya S."/>
            <person name="Fitzgerald M."/>
            <person name="Haas B."/>
            <person name="Abouelleil A."/>
            <person name="Allen A.W."/>
            <person name="Alvarado L."/>
            <person name="Arachchi H.M."/>
            <person name="Berlin A.M."/>
            <person name="Chapman S.B."/>
            <person name="Gainer-Dewar J."/>
            <person name="Goldberg J."/>
            <person name="Griggs A."/>
            <person name="Gujja S."/>
            <person name="Hansen M."/>
            <person name="Howarth C."/>
            <person name="Imamovic A."/>
            <person name="Ireland A."/>
            <person name="Larimer J."/>
            <person name="McCowan C."/>
            <person name="Murphy C."/>
            <person name="Pearson M."/>
            <person name="Poon T.W."/>
            <person name="Priest M."/>
            <person name="Roberts A."/>
            <person name="Saif S."/>
            <person name="Shea T."/>
            <person name="Sisk P."/>
            <person name="Sykes S."/>
            <person name="Wortman J."/>
            <person name="Nusbaum C."/>
            <person name="Birren B."/>
        </authorList>
    </citation>
    <scope>NUCLEOTIDE SEQUENCE [LARGE SCALE GENOMIC DNA]</scope>
    <source>
        <strain evidence="10 11">ATCC 49903</strain>
    </source>
</reference>
<feature type="transmembrane region" description="Helical" evidence="8">
    <location>
        <begin position="584"/>
        <end position="610"/>
    </location>
</feature>
<keyword evidence="5" id="KW-0560">Oxidoreductase</keyword>
<evidence type="ECO:0000313" key="10">
    <source>
        <dbReference type="EMBL" id="EOT86137.1"/>
    </source>
</evidence>
<dbReference type="PRINTS" id="PR00368">
    <property type="entry name" value="FADPNR"/>
</dbReference>
<keyword evidence="6" id="KW-0520">NAD</keyword>
<comment type="catalytic activity">
    <reaction evidence="7">
        <text>a quinone + NADH + H(+) = a quinol + NAD(+)</text>
        <dbReference type="Rhea" id="RHEA:46160"/>
        <dbReference type="ChEBI" id="CHEBI:15378"/>
        <dbReference type="ChEBI" id="CHEBI:24646"/>
        <dbReference type="ChEBI" id="CHEBI:57540"/>
        <dbReference type="ChEBI" id="CHEBI:57945"/>
        <dbReference type="ChEBI" id="CHEBI:132124"/>
        <dbReference type="EC" id="1.6.5.9"/>
    </reaction>
</comment>
<dbReference type="EC" id="1.6.5.9" evidence="2"/>
<dbReference type="AlphaFoldDB" id="S0NX15"/>
<gene>
    <name evidence="10" type="ORF">I573_00890</name>
</gene>
<keyword evidence="11" id="KW-1185">Reference proteome</keyword>
<dbReference type="Gene3D" id="3.50.50.100">
    <property type="match status" value="1"/>
</dbReference>
<evidence type="ECO:0000256" key="3">
    <source>
        <dbReference type="ARBA" id="ARBA00022630"/>
    </source>
</evidence>
<evidence type="ECO:0000256" key="2">
    <source>
        <dbReference type="ARBA" id="ARBA00012637"/>
    </source>
</evidence>
<comment type="similarity">
    <text evidence="1">Belongs to the NADH dehydrogenase family.</text>
</comment>
<dbReference type="PATRIC" id="fig|1140003.3.peg.1638"/>
<evidence type="ECO:0000256" key="7">
    <source>
        <dbReference type="ARBA" id="ARBA00047599"/>
    </source>
</evidence>
<protein>
    <recommendedName>
        <fullName evidence="2">NADH:ubiquinone reductase (non-electrogenic)</fullName>
        <ecNumber evidence="2">1.6.5.9</ecNumber>
    </recommendedName>
</protein>